<evidence type="ECO:0000256" key="1">
    <source>
        <dbReference type="ARBA" id="ARBA00022491"/>
    </source>
</evidence>
<dbReference type="PANTHER" id="PTHR30055:SF241">
    <property type="entry name" value="TRANSCRIPTIONAL REGULATORY PROTEIN"/>
    <property type="match status" value="1"/>
</dbReference>
<organism evidence="7 8">
    <name type="scientific">Kribbella sancticallisti</name>
    <dbReference type="NCBI Taxonomy" id="460087"/>
    <lineage>
        <taxon>Bacteria</taxon>
        <taxon>Bacillati</taxon>
        <taxon>Actinomycetota</taxon>
        <taxon>Actinomycetes</taxon>
        <taxon>Propionibacteriales</taxon>
        <taxon>Kribbellaceae</taxon>
        <taxon>Kribbella</taxon>
    </lineage>
</organism>
<feature type="domain" description="HTH tetR-type" evidence="6">
    <location>
        <begin position="16"/>
        <end position="76"/>
    </location>
</feature>
<evidence type="ECO:0000313" key="8">
    <source>
        <dbReference type="Proteomes" id="UP001500393"/>
    </source>
</evidence>
<dbReference type="InterPro" id="IPR039538">
    <property type="entry name" value="BetI_C"/>
</dbReference>
<dbReference type="InterPro" id="IPR050109">
    <property type="entry name" value="HTH-type_TetR-like_transc_reg"/>
</dbReference>
<evidence type="ECO:0000313" key="7">
    <source>
        <dbReference type="EMBL" id="GAA1560688.1"/>
    </source>
</evidence>
<dbReference type="InterPro" id="IPR001647">
    <property type="entry name" value="HTH_TetR"/>
</dbReference>
<dbReference type="PRINTS" id="PR00455">
    <property type="entry name" value="HTHTETR"/>
</dbReference>
<gene>
    <name evidence="7" type="ORF">GCM10009789_12460</name>
</gene>
<dbReference type="Pfam" id="PF13977">
    <property type="entry name" value="TetR_C_6"/>
    <property type="match status" value="1"/>
</dbReference>
<keyword evidence="8" id="KW-1185">Reference proteome</keyword>
<evidence type="ECO:0000256" key="5">
    <source>
        <dbReference type="PROSITE-ProRule" id="PRU00335"/>
    </source>
</evidence>
<protein>
    <submittedName>
        <fullName evidence="7">TetR/AcrR family transcriptional regulator</fullName>
    </submittedName>
</protein>
<dbReference type="SUPFAM" id="SSF48498">
    <property type="entry name" value="Tetracyclin repressor-like, C-terminal domain"/>
    <property type="match status" value="1"/>
</dbReference>
<sequence>MVYKMVSRQPTSERRARTRERLVKAAADVVAERGFHAAAVDQIAERAGLSIGALYSNFAGKDDLLLAVFDNHVHWFEEQVTARLDEPDLAGTVMRWLTLTDESANQFLVFIEFWAYAVRKPKVRLQFAKRMEQMRSHVAAALEHRAEARASALPLPADLIALLGLAVGRGLALEHLADPDAVPNPAIAGLLTAFGDDS</sequence>
<dbReference type="Proteomes" id="UP001500393">
    <property type="component" value="Unassembled WGS sequence"/>
</dbReference>
<dbReference type="InterPro" id="IPR036271">
    <property type="entry name" value="Tet_transcr_reg_TetR-rel_C_sf"/>
</dbReference>
<keyword evidence="4" id="KW-0804">Transcription</keyword>
<evidence type="ECO:0000256" key="4">
    <source>
        <dbReference type="ARBA" id="ARBA00023163"/>
    </source>
</evidence>
<dbReference type="PROSITE" id="PS50977">
    <property type="entry name" value="HTH_TETR_2"/>
    <property type="match status" value="1"/>
</dbReference>
<comment type="caution">
    <text evidence="7">The sequence shown here is derived from an EMBL/GenBank/DDBJ whole genome shotgun (WGS) entry which is preliminary data.</text>
</comment>
<dbReference type="InterPro" id="IPR009057">
    <property type="entry name" value="Homeodomain-like_sf"/>
</dbReference>
<name>A0ABN2CQR6_9ACTN</name>
<reference evidence="7 8" key="1">
    <citation type="journal article" date="2019" name="Int. J. Syst. Evol. Microbiol.">
        <title>The Global Catalogue of Microorganisms (GCM) 10K type strain sequencing project: providing services to taxonomists for standard genome sequencing and annotation.</title>
        <authorList>
            <consortium name="The Broad Institute Genomics Platform"/>
            <consortium name="The Broad Institute Genome Sequencing Center for Infectious Disease"/>
            <person name="Wu L."/>
            <person name="Ma J."/>
        </authorList>
    </citation>
    <scope>NUCLEOTIDE SEQUENCE [LARGE SCALE GENOMIC DNA]</scope>
    <source>
        <strain evidence="7 8">JCM 14969</strain>
    </source>
</reference>
<evidence type="ECO:0000259" key="6">
    <source>
        <dbReference type="PROSITE" id="PS50977"/>
    </source>
</evidence>
<keyword evidence="2" id="KW-0805">Transcription regulation</keyword>
<dbReference type="Pfam" id="PF00440">
    <property type="entry name" value="TetR_N"/>
    <property type="match status" value="1"/>
</dbReference>
<evidence type="ECO:0000256" key="3">
    <source>
        <dbReference type="ARBA" id="ARBA00023125"/>
    </source>
</evidence>
<accession>A0ABN2CQR6</accession>
<dbReference type="PANTHER" id="PTHR30055">
    <property type="entry name" value="HTH-TYPE TRANSCRIPTIONAL REGULATOR RUTR"/>
    <property type="match status" value="1"/>
</dbReference>
<evidence type="ECO:0000256" key="2">
    <source>
        <dbReference type="ARBA" id="ARBA00023015"/>
    </source>
</evidence>
<keyword evidence="1" id="KW-0678">Repressor</keyword>
<keyword evidence="3 5" id="KW-0238">DNA-binding</keyword>
<dbReference type="Gene3D" id="1.10.357.10">
    <property type="entry name" value="Tetracycline Repressor, domain 2"/>
    <property type="match status" value="1"/>
</dbReference>
<proteinExistence type="predicted"/>
<dbReference type="SUPFAM" id="SSF46689">
    <property type="entry name" value="Homeodomain-like"/>
    <property type="match status" value="1"/>
</dbReference>
<feature type="DNA-binding region" description="H-T-H motif" evidence="5">
    <location>
        <begin position="39"/>
        <end position="58"/>
    </location>
</feature>
<dbReference type="EMBL" id="BAAAOS010000008">
    <property type="protein sequence ID" value="GAA1560688.1"/>
    <property type="molecule type" value="Genomic_DNA"/>
</dbReference>